<dbReference type="PROSITE" id="PS50995">
    <property type="entry name" value="HTH_MARR_2"/>
    <property type="match status" value="1"/>
</dbReference>
<dbReference type="InterPro" id="IPR036388">
    <property type="entry name" value="WH-like_DNA-bd_sf"/>
</dbReference>
<name>A0A100VLG9_PAEAM</name>
<dbReference type="PANTHER" id="PTHR33164">
    <property type="entry name" value="TRANSCRIPTIONAL REGULATOR, MARR FAMILY"/>
    <property type="match status" value="1"/>
</dbReference>
<dbReference type="PRINTS" id="PR00598">
    <property type="entry name" value="HTHMARR"/>
</dbReference>
<evidence type="ECO:0000313" key="3">
    <source>
        <dbReference type="EMBL" id="GAS81939.1"/>
    </source>
</evidence>
<evidence type="ECO:0000259" key="2">
    <source>
        <dbReference type="PROSITE" id="PS50995"/>
    </source>
</evidence>
<dbReference type="GO" id="GO:0006950">
    <property type="term" value="P:response to stress"/>
    <property type="evidence" value="ECO:0007669"/>
    <property type="project" value="TreeGrafter"/>
</dbReference>
<sequence length="107" mass="12514">MNQYNLIRIVVGDLLTVEQYTTMGHIHKFGSCFSTQLATEFGVNKSAITSIINRLVERQLVERNNDPNDRRTIYLSLTDDGKDLFLRLDRKLRELVQPVIYMIIKRK</sequence>
<dbReference type="SMART" id="SM00347">
    <property type="entry name" value="HTH_MARR"/>
    <property type="match status" value="1"/>
</dbReference>
<dbReference type="GO" id="GO:0003677">
    <property type="term" value="F:DNA binding"/>
    <property type="evidence" value="ECO:0007669"/>
    <property type="project" value="UniProtKB-KW"/>
</dbReference>
<proteinExistence type="predicted"/>
<reference evidence="4" key="2">
    <citation type="submission" date="2016-01" db="EMBL/GenBank/DDBJ databases">
        <title>Draft Genome Sequence of Paenibacillus amylolyticus Heshi-A3 that Was Isolated from Fermented Rice Bran with Aging Salted Mackerel, Which Was Named Heshiko as Traditional Fermented Seafood in Japan.</title>
        <authorList>
            <person name="Akuzawa S."/>
            <person name="Nakagawa J."/>
            <person name="Kanekatsu T."/>
            <person name="Kubota E."/>
            <person name="Ohtake R."/>
            <person name="Suzuki T."/>
            <person name="Kanesaki Y."/>
        </authorList>
    </citation>
    <scope>NUCLEOTIDE SEQUENCE [LARGE SCALE GENOMIC DNA]</scope>
    <source>
        <strain evidence="4">Heshi-A3</strain>
    </source>
</reference>
<dbReference type="SUPFAM" id="SSF46785">
    <property type="entry name" value="Winged helix' DNA-binding domain"/>
    <property type="match status" value="1"/>
</dbReference>
<dbReference type="InterPro" id="IPR039422">
    <property type="entry name" value="MarR/SlyA-like"/>
</dbReference>
<dbReference type="Proteomes" id="UP000069697">
    <property type="component" value="Unassembled WGS sequence"/>
</dbReference>
<evidence type="ECO:0000256" key="1">
    <source>
        <dbReference type="ARBA" id="ARBA00023125"/>
    </source>
</evidence>
<dbReference type="AlphaFoldDB" id="A0A100VLG9"/>
<gene>
    <name evidence="3" type="ORF">PAHA3_2013</name>
</gene>
<dbReference type="InterPro" id="IPR000835">
    <property type="entry name" value="HTH_MarR-typ"/>
</dbReference>
<accession>A0A100VLG9</accession>
<protein>
    <submittedName>
        <fullName evidence="3">MarR family transcriptional regulator</fullName>
    </submittedName>
</protein>
<dbReference type="GO" id="GO:0003700">
    <property type="term" value="F:DNA-binding transcription factor activity"/>
    <property type="evidence" value="ECO:0007669"/>
    <property type="project" value="InterPro"/>
</dbReference>
<reference evidence="3 4" key="1">
    <citation type="journal article" date="2016" name="Genome Announc.">
        <title>Draft Genome Sequence of Paenibacillus amylolyticus Heshi-A3, Isolated from Fermented Rice Bran in a Japanese Fermented Seafood Dish.</title>
        <authorList>
            <person name="Akuzawa S."/>
            <person name="Nagaoka J."/>
            <person name="Kanekatsu M."/>
            <person name="Kubota E."/>
            <person name="Ohtake R."/>
            <person name="Suzuki T."/>
            <person name="Kanesaki Y."/>
        </authorList>
    </citation>
    <scope>NUCLEOTIDE SEQUENCE [LARGE SCALE GENOMIC DNA]</scope>
    <source>
        <strain evidence="3 4">Heshi-A3</strain>
    </source>
</reference>
<dbReference type="Pfam" id="PF01047">
    <property type="entry name" value="MarR"/>
    <property type="match status" value="1"/>
</dbReference>
<comment type="caution">
    <text evidence="3">The sequence shown here is derived from an EMBL/GenBank/DDBJ whole genome shotgun (WGS) entry which is preliminary data.</text>
</comment>
<dbReference type="EMBL" id="BCNV01000001">
    <property type="protein sequence ID" value="GAS81939.1"/>
    <property type="molecule type" value="Genomic_DNA"/>
</dbReference>
<dbReference type="PANTHER" id="PTHR33164:SF99">
    <property type="entry name" value="MARR FAMILY REGULATORY PROTEIN"/>
    <property type="match status" value="1"/>
</dbReference>
<evidence type="ECO:0000313" key="4">
    <source>
        <dbReference type="Proteomes" id="UP000069697"/>
    </source>
</evidence>
<dbReference type="Gene3D" id="1.10.10.10">
    <property type="entry name" value="Winged helix-like DNA-binding domain superfamily/Winged helix DNA-binding domain"/>
    <property type="match status" value="1"/>
</dbReference>
<keyword evidence="1" id="KW-0238">DNA-binding</keyword>
<organism evidence="3 4">
    <name type="scientific">Paenibacillus amylolyticus</name>
    <dbReference type="NCBI Taxonomy" id="1451"/>
    <lineage>
        <taxon>Bacteria</taxon>
        <taxon>Bacillati</taxon>
        <taxon>Bacillota</taxon>
        <taxon>Bacilli</taxon>
        <taxon>Bacillales</taxon>
        <taxon>Paenibacillaceae</taxon>
        <taxon>Paenibacillus</taxon>
    </lineage>
</organism>
<feature type="domain" description="HTH marR-type" evidence="2">
    <location>
        <begin position="1"/>
        <end position="107"/>
    </location>
</feature>
<dbReference type="InterPro" id="IPR036390">
    <property type="entry name" value="WH_DNA-bd_sf"/>
</dbReference>